<accession>A0ABW0TKD6</accession>
<dbReference type="InterPro" id="IPR002293">
    <property type="entry name" value="AA/rel_permease1"/>
</dbReference>
<keyword evidence="8" id="KW-1185">Reference proteome</keyword>
<feature type="transmembrane region" description="Helical" evidence="6">
    <location>
        <begin position="385"/>
        <end position="403"/>
    </location>
</feature>
<dbReference type="Gene3D" id="1.20.1740.10">
    <property type="entry name" value="Amino acid/polyamine transporter I"/>
    <property type="match status" value="1"/>
</dbReference>
<evidence type="ECO:0000313" key="7">
    <source>
        <dbReference type="EMBL" id="MFC5588920.1"/>
    </source>
</evidence>
<dbReference type="PIRSF" id="PIRSF006060">
    <property type="entry name" value="AA_transporter"/>
    <property type="match status" value="1"/>
</dbReference>
<dbReference type="Proteomes" id="UP001596109">
    <property type="component" value="Unassembled WGS sequence"/>
</dbReference>
<dbReference type="EMBL" id="JBHSNO010000005">
    <property type="protein sequence ID" value="MFC5588920.1"/>
    <property type="molecule type" value="Genomic_DNA"/>
</dbReference>
<feature type="transmembrane region" description="Helical" evidence="6">
    <location>
        <begin position="81"/>
        <end position="102"/>
    </location>
</feature>
<feature type="transmembrane region" description="Helical" evidence="6">
    <location>
        <begin position="415"/>
        <end position="434"/>
    </location>
</feature>
<dbReference type="PANTHER" id="PTHR42770">
    <property type="entry name" value="AMINO ACID TRANSPORTER-RELATED"/>
    <property type="match status" value="1"/>
</dbReference>
<feature type="transmembrane region" description="Helical" evidence="6">
    <location>
        <begin position="188"/>
        <end position="209"/>
    </location>
</feature>
<gene>
    <name evidence="7" type="ORF">ACFPRA_08475</name>
</gene>
<feature type="transmembrane region" description="Helical" evidence="6">
    <location>
        <begin position="221"/>
        <end position="243"/>
    </location>
</feature>
<proteinExistence type="predicted"/>
<dbReference type="RefSeq" id="WP_381432673.1">
    <property type="nucleotide sequence ID" value="NZ_JBHSNO010000005.1"/>
</dbReference>
<reference evidence="8" key="1">
    <citation type="journal article" date="2019" name="Int. J. Syst. Evol. Microbiol.">
        <title>The Global Catalogue of Microorganisms (GCM) 10K type strain sequencing project: providing services to taxonomists for standard genome sequencing and annotation.</title>
        <authorList>
            <consortium name="The Broad Institute Genomics Platform"/>
            <consortium name="The Broad Institute Genome Sequencing Center for Infectious Disease"/>
            <person name="Wu L."/>
            <person name="Ma J."/>
        </authorList>
    </citation>
    <scope>NUCLEOTIDE SEQUENCE [LARGE SCALE GENOMIC DNA]</scope>
    <source>
        <strain evidence="8">CGMCC 4.1434</strain>
    </source>
</reference>
<evidence type="ECO:0000256" key="4">
    <source>
        <dbReference type="ARBA" id="ARBA00022989"/>
    </source>
</evidence>
<evidence type="ECO:0000256" key="2">
    <source>
        <dbReference type="ARBA" id="ARBA00022475"/>
    </source>
</evidence>
<evidence type="ECO:0000313" key="8">
    <source>
        <dbReference type="Proteomes" id="UP001596109"/>
    </source>
</evidence>
<feature type="transmembrane region" description="Helical" evidence="6">
    <location>
        <begin position="273"/>
        <end position="300"/>
    </location>
</feature>
<evidence type="ECO:0000256" key="3">
    <source>
        <dbReference type="ARBA" id="ARBA00022692"/>
    </source>
</evidence>
<sequence length="474" mass="51037">MTKQLKRTLGLSAAIAMAVGIVVSSSALVSLGQGFGIGGRGFLLAMLAAVFLNLCIAFSFSELSGMIPKAGGINHYTLPALGPFMGMISVISGYVLVTIFAGSAEASIAGIVFAEIFIPGANPILISIVITALLAAVNIMGVKFFSYTQIILTTLLIGSTIILGIIGLTGIGASGEPLQMATEFNPTGWGVFSLTALAIWLFIGVEFVTPMAEEIKKPNKYIPIAMIAALFIILFADLLFGFASLRFVPLDILAGSTAPHVDTASAMLGRTGLVWMGIVTILATTSTLNTLIAAISRMLYGMGLEGQLPKIFSKTNRYGTPWFSIVVLSSLFVVFLLNGLTTSDSLVTFILAGCFCWLVTYFIAHLNVVILRFKYPDLKRPFRSPFGLTFQLIGMLGILYVMFNMSPDTAMKQSIYQYSFVFLGGTVFYSAIWVKFVMKRKLFKPIPLEDVVEITSGSFEEPKTAPVDEQLVVK</sequence>
<feature type="transmembrane region" description="Helical" evidence="6">
    <location>
        <begin position="41"/>
        <end position="60"/>
    </location>
</feature>
<dbReference type="Pfam" id="PF13520">
    <property type="entry name" value="AA_permease_2"/>
    <property type="match status" value="1"/>
</dbReference>
<dbReference type="InterPro" id="IPR050367">
    <property type="entry name" value="APC_superfamily"/>
</dbReference>
<keyword evidence="4 6" id="KW-1133">Transmembrane helix</keyword>
<feature type="transmembrane region" description="Helical" evidence="6">
    <location>
        <begin position="144"/>
        <end position="168"/>
    </location>
</feature>
<evidence type="ECO:0000256" key="5">
    <source>
        <dbReference type="ARBA" id="ARBA00023136"/>
    </source>
</evidence>
<keyword evidence="2" id="KW-1003">Cell membrane</keyword>
<keyword evidence="3 6" id="KW-0812">Transmembrane</keyword>
<name>A0ABW0TKD6_9BACL</name>
<comment type="caution">
    <text evidence="7">The sequence shown here is derived from an EMBL/GenBank/DDBJ whole genome shotgun (WGS) entry which is preliminary data.</text>
</comment>
<evidence type="ECO:0000256" key="6">
    <source>
        <dbReference type="SAM" id="Phobius"/>
    </source>
</evidence>
<feature type="transmembrane region" description="Helical" evidence="6">
    <location>
        <begin position="321"/>
        <end position="340"/>
    </location>
</feature>
<feature type="transmembrane region" description="Helical" evidence="6">
    <location>
        <begin position="9"/>
        <end position="29"/>
    </location>
</feature>
<evidence type="ECO:0000256" key="1">
    <source>
        <dbReference type="ARBA" id="ARBA00004651"/>
    </source>
</evidence>
<dbReference type="PANTHER" id="PTHR42770:SF12">
    <property type="entry name" value="AMINO ACID TRANSPORTER"/>
    <property type="match status" value="1"/>
</dbReference>
<protein>
    <submittedName>
        <fullName evidence="7">APC family permease</fullName>
    </submittedName>
</protein>
<feature type="transmembrane region" description="Helical" evidence="6">
    <location>
        <begin position="346"/>
        <end position="373"/>
    </location>
</feature>
<keyword evidence="5 6" id="KW-0472">Membrane</keyword>
<feature type="transmembrane region" description="Helical" evidence="6">
    <location>
        <begin position="108"/>
        <end position="137"/>
    </location>
</feature>
<organism evidence="7 8">
    <name type="scientific">Sporosarcina soli</name>
    <dbReference type="NCBI Taxonomy" id="334736"/>
    <lineage>
        <taxon>Bacteria</taxon>
        <taxon>Bacillati</taxon>
        <taxon>Bacillota</taxon>
        <taxon>Bacilli</taxon>
        <taxon>Bacillales</taxon>
        <taxon>Caryophanaceae</taxon>
        <taxon>Sporosarcina</taxon>
    </lineage>
</organism>
<comment type="subcellular location">
    <subcellularLocation>
        <location evidence="1">Cell membrane</location>
        <topology evidence="1">Multi-pass membrane protein</topology>
    </subcellularLocation>
</comment>